<dbReference type="Proteomes" id="UP000294933">
    <property type="component" value="Unassembled WGS sequence"/>
</dbReference>
<accession>A0A4Y7QG56</accession>
<reference evidence="2 3" key="1">
    <citation type="submission" date="2018-06" db="EMBL/GenBank/DDBJ databases">
        <title>A transcriptomic atlas of mushroom development highlights an independent origin of complex multicellularity.</title>
        <authorList>
            <consortium name="DOE Joint Genome Institute"/>
            <person name="Krizsan K."/>
            <person name="Almasi E."/>
            <person name="Merenyi Z."/>
            <person name="Sahu N."/>
            <person name="Viragh M."/>
            <person name="Koszo T."/>
            <person name="Mondo S."/>
            <person name="Kiss B."/>
            <person name="Balint B."/>
            <person name="Kues U."/>
            <person name="Barry K."/>
            <person name="Hegedus J.C."/>
            <person name="Henrissat B."/>
            <person name="Johnson J."/>
            <person name="Lipzen A."/>
            <person name="Ohm R."/>
            <person name="Nagy I."/>
            <person name="Pangilinan J."/>
            <person name="Yan J."/>
            <person name="Xiong Y."/>
            <person name="Grigoriev I.V."/>
            <person name="Hibbett D.S."/>
            <person name="Nagy L.G."/>
        </authorList>
    </citation>
    <scope>NUCLEOTIDE SEQUENCE [LARGE SCALE GENOMIC DNA]</scope>
    <source>
        <strain evidence="2 3">SZMC22713</strain>
    </source>
</reference>
<evidence type="ECO:0000256" key="1">
    <source>
        <dbReference type="SAM" id="MobiDB-lite"/>
    </source>
</evidence>
<proteinExistence type="predicted"/>
<evidence type="ECO:0000313" key="3">
    <source>
        <dbReference type="Proteomes" id="UP000294933"/>
    </source>
</evidence>
<evidence type="ECO:0000313" key="2">
    <source>
        <dbReference type="EMBL" id="TDL26231.1"/>
    </source>
</evidence>
<feature type="compositionally biased region" description="Polar residues" evidence="1">
    <location>
        <begin position="319"/>
        <end position="336"/>
    </location>
</feature>
<name>A0A4Y7QG56_9AGAM</name>
<feature type="region of interest" description="Disordered" evidence="1">
    <location>
        <begin position="314"/>
        <end position="336"/>
    </location>
</feature>
<dbReference type="EMBL" id="ML170162">
    <property type="protein sequence ID" value="TDL26231.1"/>
    <property type="molecule type" value="Genomic_DNA"/>
</dbReference>
<dbReference type="AlphaFoldDB" id="A0A4Y7QG56"/>
<organism evidence="2 3">
    <name type="scientific">Rickenella mellea</name>
    <dbReference type="NCBI Taxonomy" id="50990"/>
    <lineage>
        <taxon>Eukaryota</taxon>
        <taxon>Fungi</taxon>
        <taxon>Dikarya</taxon>
        <taxon>Basidiomycota</taxon>
        <taxon>Agaricomycotina</taxon>
        <taxon>Agaricomycetes</taxon>
        <taxon>Hymenochaetales</taxon>
        <taxon>Rickenellaceae</taxon>
        <taxon>Rickenella</taxon>
    </lineage>
</organism>
<dbReference type="VEuPathDB" id="FungiDB:BD410DRAFT_784299"/>
<gene>
    <name evidence="2" type="ORF">BD410DRAFT_784299</name>
</gene>
<sequence>MPHHRRRSNAVTFSNIPQLSHRPVGHEAAMSSTKRTIFTYAKPPRDMRSVNGSDKHQPHISRDYKIIEFTRNDEACLDEPRHRQCQHNAMLSSKDTTHDPTSVLQTETDTSATVCGHRLGSPHVTQGPAGSRAARHLSGIPGPLRASWPHAGVTSSQLRRTNYLLRFAEPPAPYTAIGKGLPTRREHHLATMQDTLRTCSTPSKPRSISGTDVFEIQRHKILRGRRSRVSSVPCNPGHFRHPIDTETFAGGGLTSNMIENRTRAVSRRSSRTSNEFQFDLDHRAEDQHMRTYSRSGTFSQGSDHHQFPAVCSGEFPSGGSRSAQSANPLTRQSSTESNFSIVIEPVHENLRCISPPMSIRHVGYDELPPRISTILKDRSSVITLPQGKRSKAPEYIYHQDVVDVLNVLRVVECN</sequence>
<protein>
    <submittedName>
        <fullName evidence="2">Uncharacterized protein</fullName>
    </submittedName>
</protein>
<feature type="region of interest" description="Disordered" evidence="1">
    <location>
        <begin position="227"/>
        <end position="252"/>
    </location>
</feature>
<keyword evidence="3" id="KW-1185">Reference proteome</keyword>